<evidence type="ECO:0000313" key="5">
    <source>
        <dbReference type="Proteomes" id="UP001305779"/>
    </source>
</evidence>
<proteinExistence type="inferred from homology"/>
<evidence type="ECO:0000256" key="3">
    <source>
        <dbReference type="SAM" id="Phobius"/>
    </source>
</evidence>
<evidence type="ECO:0008006" key="6">
    <source>
        <dbReference type="Google" id="ProtNLM"/>
    </source>
</evidence>
<feature type="compositionally biased region" description="Basic and acidic residues" evidence="2">
    <location>
        <begin position="278"/>
        <end position="287"/>
    </location>
</feature>
<reference evidence="4 5" key="1">
    <citation type="journal article" date="2023" name="G3 (Bethesda)">
        <title>A chromosome-level genome assembly of Zasmidium syzygii isolated from banana leaves.</title>
        <authorList>
            <person name="van Westerhoven A.C."/>
            <person name="Mehrabi R."/>
            <person name="Talebi R."/>
            <person name="Steentjes M.B.F."/>
            <person name="Corcolon B."/>
            <person name="Chong P.A."/>
            <person name="Kema G.H.J."/>
            <person name="Seidl M.F."/>
        </authorList>
    </citation>
    <scope>NUCLEOTIDE SEQUENCE [LARGE SCALE GENOMIC DNA]</scope>
    <source>
        <strain evidence="4 5">P124</strain>
    </source>
</reference>
<dbReference type="PANTHER" id="PTHR33365">
    <property type="entry name" value="YALI0B05434P"/>
    <property type="match status" value="1"/>
</dbReference>
<keyword evidence="3" id="KW-0812">Transmembrane</keyword>
<comment type="similarity">
    <text evidence="1">Belongs to the ustYa family.</text>
</comment>
<dbReference type="EMBL" id="JAXOVC010000010">
    <property type="protein sequence ID" value="KAK4496092.1"/>
    <property type="molecule type" value="Genomic_DNA"/>
</dbReference>
<feature type="region of interest" description="Disordered" evidence="2">
    <location>
        <begin position="267"/>
        <end position="287"/>
    </location>
</feature>
<keyword evidence="3" id="KW-0472">Membrane</keyword>
<dbReference type="Proteomes" id="UP001305779">
    <property type="component" value="Unassembled WGS sequence"/>
</dbReference>
<keyword evidence="5" id="KW-1185">Reference proteome</keyword>
<dbReference type="PANTHER" id="PTHR33365:SF13">
    <property type="entry name" value="TAT PATHWAY SIGNAL SEQUENCE"/>
    <property type="match status" value="1"/>
</dbReference>
<organism evidence="4 5">
    <name type="scientific">Zasmidium cellare</name>
    <name type="common">Wine cellar mold</name>
    <name type="synonym">Racodium cellare</name>
    <dbReference type="NCBI Taxonomy" id="395010"/>
    <lineage>
        <taxon>Eukaryota</taxon>
        <taxon>Fungi</taxon>
        <taxon>Dikarya</taxon>
        <taxon>Ascomycota</taxon>
        <taxon>Pezizomycotina</taxon>
        <taxon>Dothideomycetes</taxon>
        <taxon>Dothideomycetidae</taxon>
        <taxon>Mycosphaerellales</taxon>
        <taxon>Mycosphaerellaceae</taxon>
        <taxon>Zasmidium</taxon>
    </lineage>
</organism>
<feature type="transmembrane region" description="Helical" evidence="3">
    <location>
        <begin position="42"/>
        <end position="68"/>
    </location>
</feature>
<gene>
    <name evidence="4" type="ORF">PRZ48_012071</name>
</gene>
<accession>A0ABR0E3U0</accession>
<name>A0ABR0E3U0_ZASCE</name>
<sequence length="287" mass="32351">MAAVPLLNGSTTTSEDGFDESEKLFALDRRSKHWLCKDNIKWALLGCSLLGVTIGLSVGVAIIVVQSWQTPSNLSCLKQSSAASPITNDLDITYHIQHFNGSFLNENIYRQAASPEVDAAWEALGVNYRSVLVPQEIGEKVGLASDQVQVNEKYGGGFPANVEGLHQLHCLNLLRQSLYYNIDYYREKGEGAFQNKDHILKKHVSHCLDIIRQQLMCTVDIGVLGQVWYKNEGDEYPNAFVDFNTKHVCRNYDDIRKWAEEHQLPDEVPEDYLQPPRPGDRIYEGVP</sequence>
<evidence type="ECO:0000256" key="2">
    <source>
        <dbReference type="SAM" id="MobiDB-lite"/>
    </source>
</evidence>
<evidence type="ECO:0000313" key="4">
    <source>
        <dbReference type="EMBL" id="KAK4496092.1"/>
    </source>
</evidence>
<dbReference type="Pfam" id="PF11807">
    <property type="entry name" value="UstYa"/>
    <property type="match status" value="1"/>
</dbReference>
<evidence type="ECO:0000256" key="1">
    <source>
        <dbReference type="ARBA" id="ARBA00035112"/>
    </source>
</evidence>
<protein>
    <recommendedName>
        <fullName evidence="6">Tat pathway signal sequence</fullName>
    </recommendedName>
</protein>
<keyword evidence="3" id="KW-1133">Transmembrane helix</keyword>
<comment type="caution">
    <text evidence="4">The sequence shown here is derived from an EMBL/GenBank/DDBJ whole genome shotgun (WGS) entry which is preliminary data.</text>
</comment>
<dbReference type="InterPro" id="IPR021765">
    <property type="entry name" value="UstYa-like"/>
</dbReference>